<name>A0A9D2HKN7_9FIRM</name>
<dbReference type="Pfam" id="PF01546">
    <property type="entry name" value="Peptidase_M20"/>
    <property type="match status" value="1"/>
</dbReference>
<dbReference type="PROSITE" id="PS00759">
    <property type="entry name" value="ARGE_DAPE_CPG2_2"/>
    <property type="match status" value="1"/>
</dbReference>
<evidence type="ECO:0000256" key="6">
    <source>
        <dbReference type="ARBA" id="ARBA00022833"/>
    </source>
</evidence>
<dbReference type="Proteomes" id="UP000823900">
    <property type="component" value="Unassembled WGS sequence"/>
</dbReference>
<keyword evidence="4" id="KW-0479">Metal-binding</keyword>
<dbReference type="GO" id="GO:0008270">
    <property type="term" value="F:zinc ion binding"/>
    <property type="evidence" value="ECO:0007669"/>
    <property type="project" value="InterPro"/>
</dbReference>
<dbReference type="AlphaFoldDB" id="A0A9D2HKN7"/>
<evidence type="ECO:0000256" key="4">
    <source>
        <dbReference type="ARBA" id="ARBA00022723"/>
    </source>
</evidence>
<dbReference type="PANTHER" id="PTHR43808">
    <property type="entry name" value="ACETYLORNITHINE DEACETYLASE"/>
    <property type="match status" value="1"/>
</dbReference>
<evidence type="ECO:0000256" key="3">
    <source>
        <dbReference type="ARBA" id="ARBA00022670"/>
    </source>
</evidence>
<evidence type="ECO:0000313" key="10">
    <source>
        <dbReference type="Proteomes" id="UP000823900"/>
    </source>
</evidence>
<dbReference type="InterPro" id="IPR050072">
    <property type="entry name" value="Peptidase_M20A"/>
</dbReference>
<dbReference type="GO" id="GO:0008777">
    <property type="term" value="F:acetylornithine deacetylase activity"/>
    <property type="evidence" value="ECO:0007669"/>
    <property type="project" value="TreeGrafter"/>
</dbReference>
<evidence type="ECO:0000256" key="5">
    <source>
        <dbReference type="ARBA" id="ARBA00022801"/>
    </source>
</evidence>
<organism evidence="9 10">
    <name type="scientific">Candidatus Lachnoclostridium stercoravium</name>
    <dbReference type="NCBI Taxonomy" id="2838633"/>
    <lineage>
        <taxon>Bacteria</taxon>
        <taxon>Bacillati</taxon>
        <taxon>Bacillota</taxon>
        <taxon>Clostridia</taxon>
        <taxon>Lachnospirales</taxon>
        <taxon>Lachnospiraceae</taxon>
    </lineage>
</organism>
<dbReference type="EMBL" id="DWZA01000100">
    <property type="protein sequence ID" value="HJA72259.1"/>
    <property type="molecule type" value="Genomic_DNA"/>
</dbReference>
<keyword evidence="3" id="KW-0645">Protease</keyword>
<dbReference type="Gene3D" id="3.40.630.10">
    <property type="entry name" value="Zn peptidases"/>
    <property type="match status" value="2"/>
</dbReference>
<keyword evidence="8" id="KW-0482">Metalloprotease</keyword>
<evidence type="ECO:0000256" key="1">
    <source>
        <dbReference type="ARBA" id="ARBA00001947"/>
    </source>
</evidence>
<evidence type="ECO:0000256" key="8">
    <source>
        <dbReference type="ARBA" id="ARBA00023049"/>
    </source>
</evidence>
<dbReference type="GO" id="GO:0008237">
    <property type="term" value="F:metallopeptidase activity"/>
    <property type="evidence" value="ECO:0007669"/>
    <property type="project" value="UniProtKB-KW"/>
</dbReference>
<dbReference type="PANTHER" id="PTHR43808:SF31">
    <property type="entry name" value="N-ACETYL-L-CITRULLINE DEACETYLASE"/>
    <property type="match status" value="1"/>
</dbReference>
<dbReference type="GO" id="GO:0016805">
    <property type="term" value="F:dipeptidase activity"/>
    <property type="evidence" value="ECO:0007669"/>
    <property type="project" value="UniProtKB-KW"/>
</dbReference>
<dbReference type="NCBIfam" id="TIGR01887">
    <property type="entry name" value="dipeptidaselike"/>
    <property type="match status" value="1"/>
</dbReference>
<evidence type="ECO:0000313" key="9">
    <source>
        <dbReference type="EMBL" id="HJA72259.1"/>
    </source>
</evidence>
<evidence type="ECO:0000256" key="7">
    <source>
        <dbReference type="ARBA" id="ARBA00022997"/>
    </source>
</evidence>
<keyword evidence="5 9" id="KW-0378">Hydrolase</keyword>
<dbReference type="EC" id="3.4.13.-" evidence="9"/>
<evidence type="ECO:0000256" key="2">
    <source>
        <dbReference type="ARBA" id="ARBA00006247"/>
    </source>
</evidence>
<comment type="caution">
    <text evidence="9">The sequence shown here is derived from an EMBL/GenBank/DDBJ whole genome shotgun (WGS) entry which is preliminary data.</text>
</comment>
<accession>A0A9D2HKN7</accession>
<dbReference type="InterPro" id="IPR036264">
    <property type="entry name" value="Bact_exopeptidase_dim_dom"/>
</dbReference>
<dbReference type="SUPFAM" id="SSF55031">
    <property type="entry name" value="Bacterial exopeptidase dimerisation domain"/>
    <property type="match status" value="1"/>
</dbReference>
<keyword evidence="7 9" id="KW-0224">Dipeptidase</keyword>
<keyword evidence="6" id="KW-0862">Zinc</keyword>
<dbReference type="InterPro" id="IPR002933">
    <property type="entry name" value="Peptidase_M20"/>
</dbReference>
<dbReference type="InterPro" id="IPR001261">
    <property type="entry name" value="ArgE/DapE_CS"/>
</dbReference>
<gene>
    <name evidence="9" type="ORF">IAA07_11920</name>
</gene>
<dbReference type="SUPFAM" id="SSF53187">
    <property type="entry name" value="Zn-dependent exopeptidases"/>
    <property type="match status" value="1"/>
</dbReference>
<dbReference type="GO" id="GO:0006526">
    <property type="term" value="P:L-arginine biosynthetic process"/>
    <property type="evidence" value="ECO:0007669"/>
    <property type="project" value="TreeGrafter"/>
</dbReference>
<reference evidence="9" key="1">
    <citation type="journal article" date="2021" name="PeerJ">
        <title>Extensive microbial diversity within the chicken gut microbiome revealed by metagenomics and culture.</title>
        <authorList>
            <person name="Gilroy R."/>
            <person name="Ravi A."/>
            <person name="Getino M."/>
            <person name="Pursley I."/>
            <person name="Horton D.L."/>
            <person name="Alikhan N.F."/>
            <person name="Baker D."/>
            <person name="Gharbi K."/>
            <person name="Hall N."/>
            <person name="Watson M."/>
            <person name="Adriaenssens E.M."/>
            <person name="Foster-Nyarko E."/>
            <person name="Jarju S."/>
            <person name="Secka A."/>
            <person name="Antonio M."/>
            <person name="Oren A."/>
            <person name="Chaudhuri R.R."/>
            <person name="La Ragione R."/>
            <person name="Hildebrand F."/>
            <person name="Pallen M.J."/>
        </authorList>
    </citation>
    <scope>NUCLEOTIDE SEQUENCE</scope>
    <source>
        <strain evidence="9">CHK178-16964</strain>
    </source>
</reference>
<proteinExistence type="inferred from homology"/>
<comment type="cofactor">
    <cofactor evidence="1">
        <name>Zn(2+)</name>
        <dbReference type="ChEBI" id="CHEBI:29105"/>
    </cofactor>
</comment>
<dbReference type="InterPro" id="IPR010964">
    <property type="entry name" value="M20A_pepV-rel"/>
</dbReference>
<dbReference type="GO" id="GO:0006508">
    <property type="term" value="P:proteolysis"/>
    <property type="evidence" value="ECO:0007669"/>
    <property type="project" value="UniProtKB-KW"/>
</dbReference>
<comment type="similarity">
    <text evidence="2">Belongs to the peptidase M20A family.</text>
</comment>
<sequence length="421" mass="46161">MNTYPLNEEQMFKDLRGLMQIKTINRNCGPMTDQMPLGEGVYNALQYVAGLAEKMGFKTKMLDGYSIWIEAGEGEKLVANLCHVDTVPVEDSGWVADPFDATLIDGKVYGRGICDDKGPTILSLYALKALVDAGKLKDKRVRLIVGGDEESGAWVCMKRYRETEELPVCAFSPDGDYPATYAEKGIMHVTVSRDLDPSITPLELEGGKTYNIVPAYASATVNGKKYEAEGKAAHASRPELGINATRELCKKLAADGVDHPFVKLMGIADTKGWGIDFEDEPSGKLTLNPAISIVTLERAEVKCDLRIPVTYKPEDVTAAINKAVAPLGFKAECDFVLGSLYVPKDSELVTTLQRVYKDCTGRDDEPISVGGGTYARTFDNAVAFGPLLPGEENTNHKTNECWDYKNMLLTYQIIANVMEQL</sequence>
<dbReference type="Gene3D" id="3.30.70.360">
    <property type="match status" value="1"/>
</dbReference>
<reference evidence="9" key="2">
    <citation type="submission" date="2021-04" db="EMBL/GenBank/DDBJ databases">
        <authorList>
            <person name="Gilroy R."/>
        </authorList>
    </citation>
    <scope>NUCLEOTIDE SEQUENCE</scope>
    <source>
        <strain evidence="9">CHK178-16964</strain>
    </source>
</reference>
<protein>
    <submittedName>
        <fullName evidence="9">Sapep family Mn(2+)-dependent dipeptidase</fullName>
        <ecNumber evidence="9">3.4.13.-</ecNumber>
    </submittedName>
</protein>